<gene>
    <name evidence="1" type="ORF">J2S05_000515</name>
</gene>
<organism evidence="1 2">
    <name type="scientific">Alkalicoccobacillus murimartini</name>
    <dbReference type="NCBI Taxonomy" id="171685"/>
    <lineage>
        <taxon>Bacteria</taxon>
        <taxon>Bacillati</taxon>
        <taxon>Bacillota</taxon>
        <taxon>Bacilli</taxon>
        <taxon>Bacillales</taxon>
        <taxon>Bacillaceae</taxon>
        <taxon>Alkalicoccobacillus</taxon>
    </lineage>
</organism>
<reference evidence="1 2" key="1">
    <citation type="submission" date="2023-07" db="EMBL/GenBank/DDBJ databases">
        <title>Genomic Encyclopedia of Type Strains, Phase IV (KMG-IV): sequencing the most valuable type-strain genomes for metagenomic binning, comparative biology and taxonomic classification.</title>
        <authorList>
            <person name="Goeker M."/>
        </authorList>
    </citation>
    <scope>NUCLEOTIDE SEQUENCE [LARGE SCALE GENOMIC DNA]</scope>
    <source>
        <strain evidence="1 2">DSM 19154</strain>
    </source>
</reference>
<protein>
    <submittedName>
        <fullName evidence="1">Uncharacterized protein</fullName>
    </submittedName>
</protein>
<keyword evidence="2" id="KW-1185">Reference proteome</keyword>
<sequence>MSTPVRLSMPIAFLIENCRTSGLPDQELISLIKSRDFQAIAHCVNEPNMDFNDRIQTAEDLNESWEKALLEGYQFKFLHMNGVKKLLKLRYKKLENIDYKQTDFVISELVLTSDQRIELANLIQSRWNVFSENNESSVSIQSKF</sequence>
<dbReference type="RefSeq" id="WP_306979631.1">
    <property type="nucleotide sequence ID" value="NZ_JAUSUA010000001.1"/>
</dbReference>
<comment type="caution">
    <text evidence="1">The sequence shown here is derived from an EMBL/GenBank/DDBJ whole genome shotgun (WGS) entry which is preliminary data.</text>
</comment>
<evidence type="ECO:0000313" key="1">
    <source>
        <dbReference type="EMBL" id="MDQ0205741.1"/>
    </source>
</evidence>
<accession>A0ABT9YDX3</accession>
<evidence type="ECO:0000313" key="2">
    <source>
        <dbReference type="Proteomes" id="UP001225034"/>
    </source>
</evidence>
<name>A0ABT9YDX3_9BACI</name>
<dbReference type="Proteomes" id="UP001225034">
    <property type="component" value="Unassembled WGS sequence"/>
</dbReference>
<proteinExistence type="predicted"/>
<dbReference type="EMBL" id="JAUSUA010000001">
    <property type="protein sequence ID" value="MDQ0205741.1"/>
    <property type="molecule type" value="Genomic_DNA"/>
</dbReference>